<dbReference type="Proteomes" id="UP000489961">
    <property type="component" value="Unassembled WGS sequence"/>
</dbReference>
<dbReference type="Pfam" id="PF11804">
    <property type="entry name" value="DUF3325"/>
    <property type="match status" value="1"/>
</dbReference>
<gene>
    <name evidence="2" type="ORF">SFB21_1730</name>
</gene>
<evidence type="ECO:0000313" key="2">
    <source>
        <dbReference type="EMBL" id="CAB1215476.1"/>
    </source>
</evidence>
<proteinExistence type="predicted"/>
<dbReference type="RefSeq" id="WP_174559632.1">
    <property type="nucleotide sequence ID" value="NZ_CADDTS010000030.1"/>
</dbReference>
<dbReference type="InterPro" id="IPR021762">
    <property type="entry name" value="DUF3325"/>
</dbReference>
<evidence type="ECO:0000256" key="1">
    <source>
        <dbReference type="SAM" id="Phobius"/>
    </source>
</evidence>
<reference evidence="2 3" key="1">
    <citation type="submission" date="2020-02" db="EMBL/GenBank/DDBJ databases">
        <authorList>
            <person name="Chaudhuri R."/>
        </authorList>
    </citation>
    <scope>NUCLEOTIDE SEQUENCE [LARGE SCALE GENOMIC DNA]</scope>
    <source>
        <strain evidence="2">SFB21</strain>
    </source>
</reference>
<dbReference type="AlphaFoldDB" id="A0A811GF14"/>
<evidence type="ECO:0008006" key="4">
    <source>
        <dbReference type="Google" id="ProtNLM"/>
    </source>
</evidence>
<keyword evidence="1" id="KW-1133">Transmembrane helix</keyword>
<name>A0A811GF14_9GAMM</name>
<protein>
    <recommendedName>
        <fullName evidence="4">DUF3325 domain-containing protein</fullName>
    </recommendedName>
</protein>
<feature type="transmembrane region" description="Helical" evidence="1">
    <location>
        <begin position="41"/>
        <end position="60"/>
    </location>
</feature>
<evidence type="ECO:0000313" key="3">
    <source>
        <dbReference type="Proteomes" id="UP000489961"/>
    </source>
</evidence>
<feature type="transmembrane region" description="Helical" evidence="1">
    <location>
        <begin position="67"/>
        <end position="85"/>
    </location>
</feature>
<dbReference type="EMBL" id="CADDTS010000030">
    <property type="protein sequence ID" value="CAB1215476.1"/>
    <property type="molecule type" value="Genomic_DNA"/>
</dbReference>
<comment type="caution">
    <text evidence="2">The sequence shown here is derived from an EMBL/GenBank/DDBJ whole genome shotgun (WGS) entry which is preliminary data.</text>
</comment>
<keyword evidence="1" id="KW-0472">Membrane</keyword>
<feature type="transmembrane region" description="Helical" evidence="1">
    <location>
        <begin position="91"/>
        <end position="111"/>
    </location>
</feature>
<sequence>MIFFLLIWSLNSLGFFALACSMSKHQKQLFQQELNTRTTQLTALVGWCSLVSALLICLSLGTPSNNISYWFGALTMAALTVGLAISYIAPYFWKCIGTLVLVLIISYITLLN</sequence>
<organism evidence="2 3">
    <name type="scientific">Acinetobacter bouvetii</name>
    <dbReference type="NCBI Taxonomy" id="202951"/>
    <lineage>
        <taxon>Bacteria</taxon>
        <taxon>Pseudomonadati</taxon>
        <taxon>Pseudomonadota</taxon>
        <taxon>Gammaproteobacteria</taxon>
        <taxon>Moraxellales</taxon>
        <taxon>Moraxellaceae</taxon>
        <taxon>Acinetobacter</taxon>
    </lineage>
</organism>
<keyword evidence="1" id="KW-0812">Transmembrane</keyword>
<accession>A0A811GF14</accession>